<evidence type="ECO:0000313" key="2">
    <source>
        <dbReference type="EMBL" id="MDY0870746.1"/>
    </source>
</evidence>
<sequence>MPGWKLASGESDRDAMAATGPSVDTQPGVDVDTLRRKFLGTAKDSEAAPANASTAATPVKVFRVEPEHGGPSRVAELRNGKINIVSG</sequence>
<proteinExistence type="predicted"/>
<dbReference type="Proteomes" id="UP001271769">
    <property type="component" value="Unassembled WGS sequence"/>
</dbReference>
<name>A0ABU5DTV0_9PROT</name>
<keyword evidence="3" id="KW-1185">Reference proteome</keyword>
<reference evidence="2 3" key="1">
    <citation type="journal article" date="2013" name="Antonie Van Leeuwenhoek">
        <title>Dongia rigui sp. nov., isolated from freshwater of a large wetland in Korea.</title>
        <authorList>
            <person name="Baik K.S."/>
            <person name="Hwang Y.M."/>
            <person name="Choi J.S."/>
            <person name="Kwon J."/>
            <person name="Seong C.N."/>
        </authorList>
    </citation>
    <scope>NUCLEOTIDE SEQUENCE [LARGE SCALE GENOMIC DNA]</scope>
    <source>
        <strain evidence="2 3">04SU4-P</strain>
    </source>
</reference>
<accession>A0ABU5DTV0</accession>
<feature type="region of interest" description="Disordered" evidence="1">
    <location>
        <begin position="1"/>
        <end position="31"/>
    </location>
</feature>
<protein>
    <submittedName>
        <fullName evidence="2">Uncharacterized protein</fullName>
    </submittedName>
</protein>
<comment type="caution">
    <text evidence="2">The sequence shown here is derived from an EMBL/GenBank/DDBJ whole genome shotgun (WGS) entry which is preliminary data.</text>
</comment>
<gene>
    <name evidence="2" type="ORF">SMD31_02390</name>
</gene>
<evidence type="ECO:0000313" key="3">
    <source>
        <dbReference type="Proteomes" id="UP001271769"/>
    </source>
</evidence>
<evidence type="ECO:0000256" key="1">
    <source>
        <dbReference type="SAM" id="MobiDB-lite"/>
    </source>
</evidence>
<dbReference type="EMBL" id="JAXCLX010000001">
    <property type="protein sequence ID" value="MDY0870746.1"/>
    <property type="molecule type" value="Genomic_DNA"/>
</dbReference>
<organism evidence="2 3">
    <name type="scientific">Dongia rigui</name>
    <dbReference type="NCBI Taxonomy" id="940149"/>
    <lineage>
        <taxon>Bacteria</taxon>
        <taxon>Pseudomonadati</taxon>
        <taxon>Pseudomonadota</taxon>
        <taxon>Alphaproteobacteria</taxon>
        <taxon>Rhodospirillales</taxon>
        <taxon>Dongiaceae</taxon>
        <taxon>Dongia</taxon>
    </lineage>
</organism>